<dbReference type="InterPro" id="IPR011989">
    <property type="entry name" value="ARM-like"/>
</dbReference>
<dbReference type="EMBL" id="CP108195">
    <property type="protein sequence ID" value="WTS17242.1"/>
    <property type="molecule type" value="Genomic_DNA"/>
</dbReference>
<proteinExistence type="predicted"/>
<sequence length="270" mass="29916">MAMFVHLTPQANAARIRRAGIRAASRHHDGGRGVFCFPVLASYTLTHQWLRELARHGGPRGLVAVQVRLPDEEPVTVGRYNRDALVTTASDAVRRVAAMDDPRGWEVFVPRAVAKREVQRVRAVRQVAGWRYFPDAHGVVPCTCAGCRVRGEYGSRRLRERRSHPHDGPPPPAPVLLRRVEAAGDPGDATALCEALRWFGLRRRGPVERLSRLADHPEPAVREALADAVAGWSTPGVDALLDRLVSDPDPDVRELAAAVVERREERPAHR</sequence>
<dbReference type="SUPFAM" id="SSF48371">
    <property type="entry name" value="ARM repeat"/>
    <property type="match status" value="1"/>
</dbReference>
<name>A0AAU1UJM3_9ACTN</name>
<accession>A0AAU1UJM3</accession>
<dbReference type="AlphaFoldDB" id="A0AAU1UJM3"/>
<protein>
    <submittedName>
        <fullName evidence="1">HEAT repeat domain-containing protein</fullName>
    </submittedName>
</protein>
<dbReference type="Pfam" id="PF13646">
    <property type="entry name" value="HEAT_2"/>
    <property type="match status" value="1"/>
</dbReference>
<organism evidence="1">
    <name type="scientific">Streptomyces sp. NBC_00119</name>
    <dbReference type="NCBI Taxonomy" id="2975659"/>
    <lineage>
        <taxon>Bacteria</taxon>
        <taxon>Bacillati</taxon>
        <taxon>Actinomycetota</taxon>
        <taxon>Actinomycetes</taxon>
        <taxon>Kitasatosporales</taxon>
        <taxon>Streptomycetaceae</taxon>
        <taxon>Streptomyces</taxon>
    </lineage>
</organism>
<dbReference type="Gene3D" id="1.25.10.10">
    <property type="entry name" value="Leucine-rich Repeat Variant"/>
    <property type="match status" value="1"/>
</dbReference>
<gene>
    <name evidence="1" type="ORF">OHU69_43115</name>
</gene>
<dbReference type="InterPro" id="IPR016024">
    <property type="entry name" value="ARM-type_fold"/>
</dbReference>
<reference evidence="1" key="1">
    <citation type="submission" date="2022-10" db="EMBL/GenBank/DDBJ databases">
        <title>The complete genomes of actinobacterial strains from the NBC collection.</title>
        <authorList>
            <person name="Joergensen T.S."/>
            <person name="Alvarez Arevalo M."/>
            <person name="Sterndorff E.B."/>
            <person name="Faurdal D."/>
            <person name="Vuksanovic O."/>
            <person name="Mourched A.-S."/>
            <person name="Charusanti P."/>
            <person name="Shaw S."/>
            <person name="Blin K."/>
            <person name="Weber T."/>
        </authorList>
    </citation>
    <scope>NUCLEOTIDE SEQUENCE</scope>
    <source>
        <strain evidence="1">NBC_00119</strain>
    </source>
</reference>
<evidence type="ECO:0000313" key="1">
    <source>
        <dbReference type="EMBL" id="WTS17242.1"/>
    </source>
</evidence>